<dbReference type="PANTHER" id="PTHR32194:SF2">
    <property type="entry name" value="PROTEASOME SUBUNIT BETA TYPE-1"/>
    <property type="match status" value="1"/>
</dbReference>
<dbReference type="FunFam" id="3.60.20.10:FF:000008">
    <property type="entry name" value="Proteasome subunit beta type-4"/>
    <property type="match status" value="1"/>
</dbReference>
<evidence type="ECO:0000256" key="6">
    <source>
        <dbReference type="ARBA" id="ARBA00026071"/>
    </source>
</evidence>
<evidence type="ECO:0000256" key="5">
    <source>
        <dbReference type="ARBA" id="ARBA00024953"/>
    </source>
</evidence>
<reference evidence="9" key="1">
    <citation type="submission" date="2018-04" db="EMBL/GenBank/DDBJ databases">
        <authorList>
            <person name="Go L.Y."/>
            <person name="Mitchell J.A."/>
        </authorList>
    </citation>
    <scope>NUCLEOTIDE SEQUENCE</scope>
    <source>
        <tissue evidence="9">Whole organism</tissue>
    </source>
</reference>
<dbReference type="GO" id="GO:0010498">
    <property type="term" value="P:proteasomal protein catabolic process"/>
    <property type="evidence" value="ECO:0007669"/>
    <property type="project" value="InterPro"/>
</dbReference>
<evidence type="ECO:0000256" key="1">
    <source>
        <dbReference type="ARBA" id="ARBA00011656"/>
    </source>
</evidence>
<dbReference type="InterPro" id="IPR029055">
    <property type="entry name" value="Ntn_hydrolases_N"/>
</dbReference>
<dbReference type="InterPro" id="IPR035206">
    <property type="entry name" value="Proteasome_beta2"/>
</dbReference>
<dbReference type="GO" id="GO:0005839">
    <property type="term" value="C:proteasome core complex"/>
    <property type="evidence" value="ECO:0007669"/>
    <property type="project" value="InterPro"/>
</dbReference>
<dbReference type="AlphaFoldDB" id="A0A336JWZ1"/>
<dbReference type="PROSITE" id="PS51476">
    <property type="entry name" value="PROTEASOME_BETA_2"/>
    <property type="match status" value="1"/>
</dbReference>
<dbReference type="Gene3D" id="3.60.20.10">
    <property type="entry name" value="Glutamine Phosphoribosylpyrophosphate, subunit 1, domain 1"/>
    <property type="match status" value="1"/>
</dbReference>
<accession>A0A336JWZ1</accession>
<comment type="subunit">
    <text evidence="8">Component of the proteasome complex.</text>
</comment>
<dbReference type="InterPro" id="IPR001353">
    <property type="entry name" value="Proteasome_sua/b"/>
</dbReference>
<name>A0A336JWZ1_CULSO</name>
<evidence type="ECO:0000256" key="2">
    <source>
        <dbReference type="ARBA" id="ARBA00022490"/>
    </source>
</evidence>
<sequence length="205" mass="23543">METILGIKGRDFVMVAADCSHGHSIMVLKDDEEKIHQISDKLVMATIGESGDTVQFTEYISKNILLYRMRNGYELSPKAAAHFTRKNLAEYLRTRTPYHVNLFVAGYDEKEGSELHYIDYLANAKSVRYAGQGYGGMFTNSIFDRYYYDNITQEEAYDIFKKCVKEIQKRLIINLPNFKVTVVDKNGVRDMPMITARDLDSYDAS</sequence>
<comment type="subcellular location">
    <subcellularLocation>
        <location evidence="8">Cytoplasm</location>
    </subcellularLocation>
    <subcellularLocation>
        <location evidence="8">Nucleus</location>
    </subcellularLocation>
</comment>
<comment type="function">
    <text evidence="8">Component of the proteasome, a multicatalytic proteinase complex which is characterized by its ability to cleave peptides with Arg, Phe, Tyr, Leu, and Glu adjacent to the leaving group at neutral or slightly basic pH. The proteasome has an ATP-dependent proteolytic activity.</text>
</comment>
<evidence type="ECO:0000256" key="8">
    <source>
        <dbReference type="RuleBase" id="RU004203"/>
    </source>
</evidence>
<dbReference type="SUPFAM" id="SSF56235">
    <property type="entry name" value="N-terminal nucleophile aminohydrolases (Ntn hydrolases)"/>
    <property type="match status" value="1"/>
</dbReference>
<comment type="similarity">
    <text evidence="8">Belongs to the peptidase T1B family.</text>
</comment>
<keyword evidence="3 8" id="KW-0647">Proteasome</keyword>
<evidence type="ECO:0000313" key="9">
    <source>
        <dbReference type="EMBL" id="SSW96721.1"/>
    </source>
</evidence>
<dbReference type="EMBL" id="UFQS01000002">
    <property type="protein sequence ID" value="SSW96721.1"/>
    <property type="molecule type" value="Genomic_DNA"/>
</dbReference>
<dbReference type="InterPro" id="IPR023333">
    <property type="entry name" value="Proteasome_suB-type"/>
</dbReference>
<dbReference type="PROSITE" id="PS00854">
    <property type="entry name" value="PROTEASOME_BETA_1"/>
    <property type="match status" value="1"/>
</dbReference>
<proteinExistence type="inferred from homology"/>
<gene>
    <name evidence="9" type="primary">CSON007942</name>
</gene>
<dbReference type="GO" id="GO:0005737">
    <property type="term" value="C:cytoplasm"/>
    <property type="evidence" value="ECO:0007669"/>
    <property type="project" value="UniProtKB-SubCell"/>
</dbReference>
<reference evidence="10" key="2">
    <citation type="submission" date="2018-07" db="EMBL/GenBank/DDBJ databases">
        <authorList>
            <person name="Quirk P.G."/>
            <person name="Krulwich T.A."/>
        </authorList>
    </citation>
    <scope>NUCLEOTIDE SEQUENCE</scope>
</reference>
<evidence type="ECO:0000256" key="3">
    <source>
        <dbReference type="ARBA" id="ARBA00022942"/>
    </source>
</evidence>
<dbReference type="PANTHER" id="PTHR32194">
    <property type="entry name" value="METALLOPROTEASE TLDD"/>
    <property type="match status" value="1"/>
</dbReference>
<evidence type="ECO:0000256" key="7">
    <source>
        <dbReference type="ARBA" id="ARBA00049625"/>
    </source>
</evidence>
<comment type="function">
    <text evidence="7">Non-catalytic component of the 20S core proteasome complex involved in the proteolytic degradation of most intracellular proteins. This complex plays numerous essential roles within the cell by associating with different regulatory particles. Associated with two 19S regulatory particles, forms the 26S proteasome and thus participates in the ATP-dependent degradation of ubiquitinated proteins. The 26S proteasome plays a key role in the maintenance of protein homeostasis by removing misfolded or damaged proteins that could impair cellular functions, and by removing proteins whose functions are no longer required. Associated with the PA200 or PA28, the 20S proteasome mediates ubiquitin-independent protein degradation. This type of proteolysis is required in several pathways including spermatogenesis (20S-PA200 complex) or generation of a subset of MHC class I-presented antigenic peptides (20S-PA28 complex).</text>
</comment>
<evidence type="ECO:0000313" key="10">
    <source>
        <dbReference type="EMBL" id="SSX17108.1"/>
    </source>
</evidence>
<dbReference type="VEuPathDB" id="VectorBase:CSON007942"/>
<evidence type="ECO:0000256" key="4">
    <source>
        <dbReference type="ARBA" id="ARBA00023242"/>
    </source>
</evidence>
<comment type="subunit">
    <text evidence="1">The 26S proteasome consists of a 20S proteasome core and two 19S regulatory subunits. The 20S proteasome core is a barrel-shaped complex made of 28 subunits that are arranged in four stacked rings. The two outer rings are each formed by seven alpha subunits, and the two inner rings are formed by seven beta subunits. The proteolytic activity is exerted by three beta-subunits PSMB5, PSMB6 and PSMB7.</text>
</comment>
<comment type="subunit">
    <text evidence="6">The 26S proteasome consists of a 20S proteasome core and two 19S regulatory subunits. The 20S proteasome core is composed of 28 subunits that are arranged in four stacked rings, resulting in a barrel-shaped structure. The two end rings are each formed by seven alpha subunits, and the two central rings are each formed by seven beta subunits. The catalytic chamber with the active sites is on the inside of the barrel.</text>
</comment>
<keyword evidence="2 8" id="KW-0963">Cytoplasm</keyword>
<protein>
    <recommendedName>
        <fullName evidence="8">Proteasome subunit beta</fullName>
    </recommendedName>
</protein>
<dbReference type="GO" id="GO:0005634">
    <property type="term" value="C:nucleus"/>
    <property type="evidence" value="ECO:0007669"/>
    <property type="project" value="UniProtKB-SubCell"/>
</dbReference>
<dbReference type="Pfam" id="PF00227">
    <property type="entry name" value="Proteasome"/>
    <property type="match status" value="1"/>
</dbReference>
<organism evidence="9">
    <name type="scientific">Culicoides sonorensis</name>
    <name type="common">Biting midge</name>
    <dbReference type="NCBI Taxonomy" id="179676"/>
    <lineage>
        <taxon>Eukaryota</taxon>
        <taxon>Metazoa</taxon>
        <taxon>Ecdysozoa</taxon>
        <taxon>Arthropoda</taxon>
        <taxon>Hexapoda</taxon>
        <taxon>Insecta</taxon>
        <taxon>Pterygota</taxon>
        <taxon>Neoptera</taxon>
        <taxon>Endopterygota</taxon>
        <taxon>Diptera</taxon>
        <taxon>Nematocera</taxon>
        <taxon>Chironomoidea</taxon>
        <taxon>Ceratopogonidae</taxon>
        <taxon>Ceratopogoninae</taxon>
        <taxon>Culicoides</taxon>
        <taxon>Monoculicoides</taxon>
    </lineage>
</organism>
<dbReference type="EMBL" id="UFQT01000002">
    <property type="protein sequence ID" value="SSX17108.1"/>
    <property type="molecule type" value="Genomic_DNA"/>
</dbReference>
<dbReference type="OMA" id="MKRDHDK"/>
<comment type="function">
    <text evidence="5">Non-catalytic component of the proteasome, a multicatalytic proteinase complex which is characterized by its ability to cleave peptides with Arg, Phe, Tyr, Leu, and Glu adjacent to the leaving group at neutral or slightly basic pH. The proteasome has an ATP-dependent proteolytic activity.</text>
</comment>
<dbReference type="CDD" id="cd03758">
    <property type="entry name" value="proteasome_beta_type_2"/>
    <property type="match status" value="1"/>
</dbReference>
<keyword evidence="4 8" id="KW-0539">Nucleus</keyword>
<dbReference type="InterPro" id="IPR016050">
    <property type="entry name" value="Proteasome_bsu_CS"/>
</dbReference>